<dbReference type="SUPFAM" id="SSF52047">
    <property type="entry name" value="RNI-like"/>
    <property type="match status" value="1"/>
</dbReference>
<protein>
    <recommendedName>
        <fullName evidence="1">F-box domain-containing protein</fullName>
    </recommendedName>
</protein>
<reference evidence="2 3" key="1">
    <citation type="submission" date="2016-07" db="EMBL/GenBank/DDBJ databases">
        <title>Draft genome of the white-rot fungus Obba rivulosa 3A-2.</title>
        <authorList>
            <consortium name="DOE Joint Genome Institute"/>
            <person name="Miettinen O."/>
            <person name="Riley R."/>
            <person name="Acob R."/>
            <person name="Barry K."/>
            <person name="Cullen D."/>
            <person name="De Vries R."/>
            <person name="Hainaut M."/>
            <person name="Hatakka A."/>
            <person name="Henrissat B."/>
            <person name="Hilden K."/>
            <person name="Kuo R."/>
            <person name="Labutti K."/>
            <person name="Lipzen A."/>
            <person name="Makela M.R."/>
            <person name="Sandor L."/>
            <person name="Spatafora J.W."/>
            <person name="Grigoriev I.V."/>
            <person name="Hibbett D.S."/>
        </authorList>
    </citation>
    <scope>NUCLEOTIDE SEQUENCE [LARGE SCALE GENOMIC DNA]</scope>
    <source>
        <strain evidence="2 3">3A-2</strain>
    </source>
</reference>
<evidence type="ECO:0000313" key="2">
    <source>
        <dbReference type="EMBL" id="OCH91097.1"/>
    </source>
</evidence>
<sequence>MMHRVAERSGQPRQSLDAANADALNELATLATTLSSLSSTQTDGLESPTLSSSITFLRNINAFLPISRLPSEILICVLELSTSHSRRKSGTIVPSDRLMELYTLMKLTHICHHWREVAINRQSLWAHLSSWMPQELIDLFLERAGDGPFNIRVSQFPDRLLNSLGTRARTLYLTYPTPYLSSDKLLEYLAFPAPQLEFLTVHQTGLRQSHIQAEVKASPELFSGGALRLRVLSLNRTRWLPYNCCQNLTRLYLHPDGTPAWSLRDLIAFLQGCPKLHTFSLTRCSWPDSSDDLHSPFVRLASLRMLYLGLPSKATSSLSRCLVLPTPSSVYIRTMDNARGDYASFDGCSRLLPRGDFERLHCSYTALGYSSIELVVTVAGAAHVITAEVVPVPELGMSKMGIEEDDRGTCHIWPSALLENLDVQEVRELWIEACFSGFPGMLVASPTWYAGAGISDGRRIGYRFSCACATFTKGTFSCPNSRPCTCGHPRYVHNSGRATTSSSSSLHVHNWGAECGHSVRITCPPTKIPNSNRCPRTALSSRHM</sequence>
<evidence type="ECO:0000259" key="1">
    <source>
        <dbReference type="Pfam" id="PF12937"/>
    </source>
</evidence>
<dbReference type="Proteomes" id="UP000250043">
    <property type="component" value="Unassembled WGS sequence"/>
</dbReference>
<dbReference type="OrthoDB" id="2758689at2759"/>
<dbReference type="EMBL" id="KV722391">
    <property type="protein sequence ID" value="OCH91097.1"/>
    <property type="molecule type" value="Genomic_DNA"/>
</dbReference>
<gene>
    <name evidence="2" type="ORF">OBBRIDRAFT_548289</name>
</gene>
<organism evidence="2 3">
    <name type="scientific">Obba rivulosa</name>
    <dbReference type="NCBI Taxonomy" id="1052685"/>
    <lineage>
        <taxon>Eukaryota</taxon>
        <taxon>Fungi</taxon>
        <taxon>Dikarya</taxon>
        <taxon>Basidiomycota</taxon>
        <taxon>Agaricomycotina</taxon>
        <taxon>Agaricomycetes</taxon>
        <taxon>Polyporales</taxon>
        <taxon>Gelatoporiaceae</taxon>
        <taxon>Obba</taxon>
    </lineage>
</organism>
<dbReference type="Pfam" id="PF12937">
    <property type="entry name" value="F-box-like"/>
    <property type="match status" value="1"/>
</dbReference>
<keyword evidence="3" id="KW-1185">Reference proteome</keyword>
<dbReference type="AlphaFoldDB" id="A0A8E2AZS5"/>
<proteinExistence type="predicted"/>
<accession>A0A8E2AZS5</accession>
<dbReference type="InterPro" id="IPR001810">
    <property type="entry name" value="F-box_dom"/>
</dbReference>
<dbReference type="Gene3D" id="3.80.10.10">
    <property type="entry name" value="Ribonuclease Inhibitor"/>
    <property type="match status" value="1"/>
</dbReference>
<evidence type="ECO:0000313" key="3">
    <source>
        <dbReference type="Proteomes" id="UP000250043"/>
    </source>
</evidence>
<dbReference type="InterPro" id="IPR032675">
    <property type="entry name" value="LRR_dom_sf"/>
</dbReference>
<feature type="domain" description="F-box" evidence="1">
    <location>
        <begin position="66"/>
        <end position="128"/>
    </location>
</feature>
<name>A0A8E2AZS5_9APHY</name>